<accession>A0A518DMI9</accession>
<dbReference type="SUPFAM" id="SSF55729">
    <property type="entry name" value="Acyl-CoA N-acyltransferases (Nat)"/>
    <property type="match status" value="1"/>
</dbReference>
<dbReference type="OrthoDB" id="4700839at2"/>
<organism evidence="2 3">
    <name type="scientific">Lignipirellula cremea</name>
    <dbReference type="NCBI Taxonomy" id="2528010"/>
    <lineage>
        <taxon>Bacteria</taxon>
        <taxon>Pseudomonadati</taxon>
        <taxon>Planctomycetota</taxon>
        <taxon>Planctomycetia</taxon>
        <taxon>Pirellulales</taxon>
        <taxon>Pirellulaceae</taxon>
        <taxon>Lignipirellula</taxon>
    </lineage>
</organism>
<evidence type="ECO:0000259" key="1">
    <source>
        <dbReference type="Pfam" id="PF13480"/>
    </source>
</evidence>
<protein>
    <recommendedName>
        <fullName evidence="1">BioF2-like acetyltransferase domain-containing protein</fullName>
    </recommendedName>
</protein>
<dbReference type="RefSeq" id="WP_145049535.1">
    <property type="nucleotide sequence ID" value="NZ_CP036433.1"/>
</dbReference>
<dbReference type="InterPro" id="IPR016181">
    <property type="entry name" value="Acyl_CoA_acyltransferase"/>
</dbReference>
<evidence type="ECO:0000313" key="3">
    <source>
        <dbReference type="Proteomes" id="UP000317648"/>
    </source>
</evidence>
<keyword evidence="3" id="KW-1185">Reference proteome</keyword>
<name>A0A518DMI9_9BACT</name>
<dbReference type="EMBL" id="CP036433">
    <property type="protein sequence ID" value="QDU93055.1"/>
    <property type="molecule type" value="Genomic_DNA"/>
</dbReference>
<dbReference type="Proteomes" id="UP000317648">
    <property type="component" value="Chromosome"/>
</dbReference>
<gene>
    <name evidence="2" type="ORF">Pla8534_08300</name>
</gene>
<dbReference type="AlphaFoldDB" id="A0A518DMI9"/>
<proteinExistence type="predicted"/>
<feature type="domain" description="BioF2-like acetyltransferase" evidence="1">
    <location>
        <begin position="156"/>
        <end position="297"/>
    </location>
</feature>
<dbReference type="InterPro" id="IPR038740">
    <property type="entry name" value="BioF2-like_GNAT_dom"/>
</dbReference>
<sequence length="358" mass="41030">MCEIRTIEPRQLTPELIAAWSTIQQSLPAFGSPYFRPEFTQQVARVRSDVRIAVLEQQGQPVGFFPYQYSGMGVLVPVGGKFSDYHGVIAPPEVEWTASQLLAACGASAWRFDHLVAEQQPFARYHGNVAGSPYLYLADGYEAYEQERKSSGSKELTKLARKKRKLDREEGPLRFEYDTRDPQVFETLLAWKRDQYERTGLTDVFQFPWTTELLQNIWDCREPDFSGLMSALYLGDRLIAMHFGMRSGPIMHSWFPAYDREFYKASPGLILLTEIAKVASDQGVTIFDLGKGDAEYKTNLKSGDFMVAEGEIELRPMARLLRNGYRASRDWIKASPLRGPAQIPWRMIRPLRDWMAFR</sequence>
<dbReference type="Gene3D" id="3.40.630.30">
    <property type="match status" value="1"/>
</dbReference>
<dbReference type="Pfam" id="PF13480">
    <property type="entry name" value="Acetyltransf_6"/>
    <property type="match status" value="1"/>
</dbReference>
<reference evidence="2 3" key="1">
    <citation type="submission" date="2019-02" db="EMBL/GenBank/DDBJ databases">
        <title>Deep-cultivation of Planctomycetes and their phenomic and genomic characterization uncovers novel biology.</title>
        <authorList>
            <person name="Wiegand S."/>
            <person name="Jogler M."/>
            <person name="Boedeker C."/>
            <person name="Pinto D."/>
            <person name="Vollmers J."/>
            <person name="Rivas-Marin E."/>
            <person name="Kohn T."/>
            <person name="Peeters S.H."/>
            <person name="Heuer A."/>
            <person name="Rast P."/>
            <person name="Oberbeckmann S."/>
            <person name="Bunk B."/>
            <person name="Jeske O."/>
            <person name="Meyerdierks A."/>
            <person name="Storesund J.E."/>
            <person name="Kallscheuer N."/>
            <person name="Luecker S."/>
            <person name="Lage O.M."/>
            <person name="Pohl T."/>
            <person name="Merkel B.J."/>
            <person name="Hornburger P."/>
            <person name="Mueller R.-W."/>
            <person name="Bruemmer F."/>
            <person name="Labrenz M."/>
            <person name="Spormann A.M."/>
            <person name="Op den Camp H."/>
            <person name="Overmann J."/>
            <person name="Amann R."/>
            <person name="Jetten M.S.M."/>
            <person name="Mascher T."/>
            <person name="Medema M.H."/>
            <person name="Devos D.P."/>
            <person name="Kaster A.-K."/>
            <person name="Ovreas L."/>
            <person name="Rohde M."/>
            <person name="Galperin M.Y."/>
            <person name="Jogler C."/>
        </authorList>
    </citation>
    <scope>NUCLEOTIDE SEQUENCE [LARGE SCALE GENOMIC DNA]</scope>
    <source>
        <strain evidence="2 3">Pla85_3_4</strain>
    </source>
</reference>
<dbReference type="KEGG" id="lcre:Pla8534_08300"/>
<evidence type="ECO:0000313" key="2">
    <source>
        <dbReference type="EMBL" id="QDU93055.1"/>
    </source>
</evidence>